<evidence type="ECO:0000313" key="5">
    <source>
        <dbReference type="EMBL" id="VFJ63304.1"/>
    </source>
</evidence>
<reference evidence="6" key="1">
    <citation type="submission" date="2019-02" db="EMBL/GenBank/DDBJ databases">
        <authorList>
            <person name="Gruber-Vodicka R. H."/>
            <person name="Seah K. B. B."/>
        </authorList>
    </citation>
    <scope>NUCLEOTIDE SEQUENCE</scope>
    <source>
        <strain evidence="5">BECK_BZ163</strain>
        <strain evidence="6">BECK_BZ164</strain>
        <strain evidence="4">BECK_BZ165</strain>
    </source>
</reference>
<dbReference type="Gene3D" id="3.40.50.300">
    <property type="entry name" value="P-loop containing nucleotide triphosphate hydrolases"/>
    <property type="match status" value="1"/>
</dbReference>
<accession>A0A450WBX4</accession>
<dbReference type="InterPro" id="IPR011990">
    <property type="entry name" value="TPR-like_helical_dom_sf"/>
</dbReference>
<evidence type="ECO:0000313" key="6">
    <source>
        <dbReference type="EMBL" id="VFK14566.1"/>
    </source>
</evidence>
<name>A0A450WBX4_9GAMM</name>
<dbReference type="Pfam" id="PF13191">
    <property type="entry name" value="AAA_16"/>
    <property type="match status" value="1"/>
</dbReference>
<dbReference type="EMBL" id="CAADFA010000326">
    <property type="protein sequence ID" value="VFJ62758.1"/>
    <property type="molecule type" value="Genomic_DNA"/>
</dbReference>
<evidence type="ECO:0000313" key="4">
    <source>
        <dbReference type="EMBL" id="VFJ62758.1"/>
    </source>
</evidence>
<dbReference type="PANTHER" id="PTHR47691">
    <property type="entry name" value="REGULATOR-RELATED"/>
    <property type="match status" value="1"/>
</dbReference>
<dbReference type="SUPFAM" id="SSF52540">
    <property type="entry name" value="P-loop containing nucleoside triphosphate hydrolases"/>
    <property type="match status" value="1"/>
</dbReference>
<proteinExistence type="predicted"/>
<evidence type="ECO:0000259" key="3">
    <source>
        <dbReference type="Pfam" id="PF13191"/>
    </source>
</evidence>
<dbReference type="Gene3D" id="1.25.40.10">
    <property type="entry name" value="Tetratricopeptide repeat domain"/>
    <property type="match status" value="2"/>
</dbReference>
<protein>
    <submittedName>
        <fullName evidence="6">Tetratricopeptide repeat-containing protein</fullName>
    </submittedName>
</protein>
<dbReference type="Pfam" id="PF12770">
    <property type="entry name" value="CHAT"/>
    <property type="match status" value="1"/>
</dbReference>
<dbReference type="PANTHER" id="PTHR47691:SF3">
    <property type="entry name" value="HTH-TYPE TRANSCRIPTIONAL REGULATOR RV0890C-RELATED"/>
    <property type="match status" value="1"/>
</dbReference>
<sequence>MPHSNPTPNPIPEYRLRIETGDADRAVVFRLYDPQGVLAADRALTLPDPLSSLWEGLFDTQRYVALRAGNQIWQDQPRGQPDTPEALLERLGVFLGREVLGEEIMTVLTRSRVRRALAVHLPGGDSPLTAALARVPWEIARPHPGAKPLMDTNLVPRLVLAAIRADPLLRAGGTGPEPLRVLFVFAEAPGSRPLAMGREREELRSLFYRDILPNKQVQVDFLCHGVTEAILRRQIEASGGYHIIHWSGHGQHNRLELTGPDGGGGSQALTGEELLALFVDAGGFFPQLVFLSACHAGALTGTDQDVGQGIRDRTEFQEILTGIDSPPPNRPHSAESWAESWAESRDTAGARQQGGGYTGTALALLAGGVPQVIAMRYAVGDDYAKELAVWFYRHLLADAAGHDTGSALDLARRKLARGKTETVDHASPILLGEPHWRAPAPAGRSEQLNRVHPRPQPLLPAGIQELDPLADFTGRGALLTALNTRWLSPEGGTGVALLQGLAGMGKTALAAEAIHLWHGRFDYVLAVRTKPVAMGWENYLQRLDIRLALASPVYRQRCEANPLDRIYLEPDREPDSLDPDERRARMRANLLEVLRAERILLVLDNFETQLNVGVAGVKRPKRKFPVGRAKPGASPRHTYPCRDPDWDKLLTELVLGLPGTGSRLLLTSRHRPGLSPDPGALWLPLGPLPAREAALFLRNHPHLQALIETEEFDLLERLLTVSRGHPLILDRLARLAADRDNLARSLERLERDKLVKGLPALPDFFGSLSGDGAAAAREKEQRYLEETAVGAVHLLIEGLTPVARQLLWVMTLAHEPVSEAMLRDVWDGRSAMEKQIDLLRESRQDIEAIPAKRAQLEALLTQISPALRARLEAPPPPAPDPGPLLEELVGTGLVNRVAGPDAAGEGSLGSIRYEFHELVRECMAARVKPHPQDTGGRSRAAVWMTYGERYGELSRQFRAAQRPGSAEAAAELGRRGLVYLVQAGTEDSAGDPTNDQDAYDKLTEFATELVTGTHDPVLLRGVIVELTNLAEGLAPGKTRWRLRATLADALVRSGQPDRALALYQQAGEEAEAARYWVDAAWIRGNWAGVLVNTGKPVAAEECYLKCAKTLKKAGRPETEVIQVELDRLRMALYGGKIETALPEIEKRLKRLRGWWRRGRDGKKVAEAPNRAVLARALANALDCATYANRKRGDWARCLALLEEIEEVEKGIGESRYSRYRTRFNRYGPLMELGRLSEAQALLEACLAVYREADDLEMQSNALSGLADVRDKRGDARQAVALERQALSVANRLPGPLERGISHGNLARYLTKIAEAKTARAAVLRKEERGHRLAAGCYYLLLERWNHLNTWLENLGILRAWAAENGSEYVLPRLADILAQPAFEPLARFIAERGVTVEQLQGALDRIIEEM</sequence>
<dbReference type="SUPFAM" id="SSF48452">
    <property type="entry name" value="TPR-like"/>
    <property type="match status" value="2"/>
</dbReference>
<dbReference type="InterPro" id="IPR041664">
    <property type="entry name" value="AAA_16"/>
</dbReference>
<feature type="region of interest" description="Disordered" evidence="1">
    <location>
        <begin position="321"/>
        <end position="353"/>
    </location>
</feature>
<dbReference type="InterPro" id="IPR024983">
    <property type="entry name" value="CHAT_dom"/>
</dbReference>
<dbReference type="EMBL" id="CAADFL010000327">
    <property type="protein sequence ID" value="VFK14566.1"/>
    <property type="molecule type" value="Genomic_DNA"/>
</dbReference>
<evidence type="ECO:0000259" key="2">
    <source>
        <dbReference type="Pfam" id="PF12770"/>
    </source>
</evidence>
<dbReference type="InterPro" id="IPR027417">
    <property type="entry name" value="P-loop_NTPase"/>
</dbReference>
<dbReference type="EMBL" id="CAADEZ010000329">
    <property type="protein sequence ID" value="VFJ63304.1"/>
    <property type="molecule type" value="Genomic_DNA"/>
</dbReference>
<feature type="domain" description="CHAT" evidence="2">
    <location>
        <begin position="129"/>
        <end position="422"/>
    </location>
</feature>
<gene>
    <name evidence="5" type="ORF">BECKFM1743A_GA0114220_103291</name>
    <name evidence="6" type="ORF">BECKFM1743B_GA0114221_103271</name>
    <name evidence="4" type="ORF">BECKFM1743C_GA0114222_103261</name>
</gene>
<evidence type="ECO:0000256" key="1">
    <source>
        <dbReference type="SAM" id="MobiDB-lite"/>
    </source>
</evidence>
<organism evidence="6">
    <name type="scientific">Candidatus Kentrum sp. FM</name>
    <dbReference type="NCBI Taxonomy" id="2126340"/>
    <lineage>
        <taxon>Bacteria</taxon>
        <taxon>Pseudomonadati</taxon>
        <taxon>Pseudomonadota</taxon>
        <taxon>Gammaproteobacteria</taxon>
        <taxon>Candidatus Kentrum</taxon>
    </lineage>
</organism>
<feature type="domain" description="Orc1-like AAA ATPase" evidence="3">
    <location>
        <begin position="472"/>
        <end position="607"/>
    </location>
</feature>